<keyword evidence="12" id="KW-0418">Kinase</keyword>
<reference evidence="24 25" key="1">
    <citation type="submission" date="2021-07" db="EMBL/GenBank/DDBJ databases">
        <title>The Aristolochia fimbriata genome: insights into angiosperm evolution, floral development and chemical biosynthesis.</title>
        <authorList>
            <person name="Jiao Y."/>
        </authorList>
    </citation>
    <scope>NUCLEOTIDE SEQUENCE [LARGE SCALE GENOMIC DNA]</scope>
    <source>
        <strain evidence="24">IBCAS-2021</strain>
        <tissue evidence="24">Leaf</tissue>
    </source>
</reference>
<dbReference type="FunFam" id="3.80.10.10:FF:000400">
    <property type="entry name" value="Nuclear pore complex protein NUP107"/>
    <property type="match status" value="1"/>
</dbReference>
<dbReference type="InterPro" id="IPR003591">
    <property type="entry name" value="Leu-rich_rpt_typical-subtyp"/>
</dbReference>
<dbReference type="Pfam" id="PF00560">
    <property type="entry name" value="LRR_1"/>
    <property type="match status" value="2"/>
</dbReference>
<dbReference type="GO" id="GO:0005524">
    <property type="term" value="F:ATP binding"/>
    <property type="evidence" value="ECO:0007669"/>
    <property type="project" value="UniProtKB-UniRule"/>
</dbReference>
<accession>A0AAV7E7V6</accession>
<keyword evidence="4" id="KW-0723">Serine/threonine-protein kinase</keyword>
<gene>
    <name evidence="24" type="ORF">H6P81_014917</name>
</gene>
<dbReference type="InterPro" id="IPR000719">
    <property type="entry name" value="Prot_kinase_dom"/>
</dbReference>
<dbReference type="FunFam" id="1.10.510.10:FF:000445">
    <property type="entry name" value="MDIS1-interacting receptor like kinase 2"/>
    <property type="match status" value="1"/>
</dbReference>
<comment type="caution">
    <text evidence="24">The sequence shown here is derived from an EMBL/GenBank/DDBJ whole genome shotgun (WGS) entry which is preliminary data.</text>
</comment>
<dbReference type="InterPro" id="IPR013210">
    <property type="entry name" value="LRR_N_plant-typ"/>
</dbReference>
<evidence type="ECO:0000256" key="17">
    <source>
        <dbReference type="ARBA" id="ARBA00023180"/>
    </source>
</evidence>
<evidence type="ECO:0000256" key="10">
    <source>
        <dbReference type="ARBA" id="ARBA00022737"/>
    </source>
</evidence>
<evidence type="ECO:0000256" key="5">
    <source>
        <dbReference type="ARBA" id="ARBA00022553"/>
    </source>
</evidence>
<organism evidence="24 25">
    <name type="scientific">Aristolochia fimbriata</name>
    <name type="common">White veined hardy Dutchman's pipe vine</name>
    <dbReference type="NCBI Taxonomy" id="158543"/>
    <lineage>
        <taxon>Eukaryota</taxon>
        <taxon>Viridiplantae</taxon>
        <taxon>Streptophyta</taxon>
        <taxon>Embryophyta</taxon>
        <taxon>Tracheophyta</taxon>
        <taxon>Spermatophyta</taxon>
        <taxon>Magnoliopsida</taxon>
        <taxon>Magnoliidae</taxon>
        <taxon>Piperales</taxon>
        <taxon>Aristolochiaceae</taxon>
        <taxon>Aristolochia</taxon>
    </lineage>
</organism>
<dbReference type="InterPro" id="IPR001245">
    <property type="entry name" value="Ser-Thr/Tyr_kinase_cat_dom"/>
</dbReference>
<evidence type="ECO:0000256" key="1">
    <source>
        <dbReference type="ARBA" id="ARBA00004236"/>
    </source>
</evidence>
<keyword evidence="8 21" id="KW-0812">Transmembrane</keyword>
<evidence type="ECO:0000256" key="22">
    <source>
        <dbReference type="SAM" id="SignalP"/>
    </source>
</evidence>
<keyword evidence="5" id="KW-0597">Phosphoprotein</keyword>
<keyword evidence="7" id="KW-0808">Transferase</keyword>
<dbReference type="GO" id="GO:0004674">
    <property type="term" value="F:protein serine/threonine kinase activity"/>
    <property type="evidence" value="ECO:0007669"/>
    <property type="project" value="UniProtKB-KW"/>
</dbReference>
<dbReference type="SMART" id="SM00369">
    <property type="entry name" value="LRR_TYP"/>
    <property type="match status" value="5"/>
</dbReference>
<dbReference type="PANTHER" id="PTHR48053:SF126">
    <property type="entry name" value="MDIS1-INTERACTING RECEPTOR LIKE KINASE 2-LIKE ISOFORM X1"/>
    <property type="match status" value="1"/>
</dbReference>
<keyword evidence="9 22" id="KW-0732">Signal</keyword>
<dbReference type="Gene3D" id="1.10.510.10">
    <property type="entry name" value="Transferase(Phosphotransferase) domain 1"/>
    <property type="match status" value="1"/>
</dbReference>
<dbReference type="Gene3D" id="3.30.200.20">
    <property type="entry name" value="Phosphorylase Kinase, domain 1"/>
    <property type="match status" value="1"/>
</dbReference>
<sequence>MEKEPTVSTPLAFLVWCLLQLSFLKSISSVPLSSQAEALLSWKGNLTFPSTDPRVLNSWSVSSNGSSPCGWYGIQCNTAMDSVTQLSLPGFRFSGTLERLNFSAFPDLTHLVLANNSFSGNIPTQIGELTSLQELDLSSNSFTGHIPSSLTNLSQLSRLSLSTNALVGEVPSNIGALTRLRSLLLTRNLLTGEIPSSITNLSGLAVLSLRFNRLSGEIPSNIGALSRLTFLGLRDNRLTGGLPPSLFTMSKLAALAISSNNLTGVIPPSIGAMSSIDYFNLSNNHFTGELPRSIANFSGLTSLDVSANNLSGKIPAEIGELERLMDLNLSHNKFSGSIPSSFSILSSLSSIDFSYNQLEGPVPNSNIFRNASSSAFMGNRGLCGEVQGLQLCNSSVVNGNGSSPVSGNGSRGLGTRYVIIIVVIAAVLVIAVFVVLVRSLIYRTPVRSRSSSVEDGGTSSKKSEDVFSVWNYDGKFVFEDIVEATDDFDDENCLGIGGSGSVYEAELVTGQRVAVKKLHSAEGDDDADEKNFRNEIQALVELRHRNIVKLYGFCSHPRCKLLVYEFMEKGSLAGLLQNPQSAMELDWVKRVSIIKDVANALSYMHHDFRPPILHRDITSKNILLNEEFKACVSDFGTSKFLKQSSSNWTAVAGTIGYLAPELAYSGRVTAKSDVYSFGVVALEVIHGGHPGELLVSISSSSAAELHGMMLVDVLDKRLDYPSEKVEKEVIAAMAIAMACTRSNPVSRPDMKRVAEALAACRPSIGLPLQGITIGQLKDAMI</sequence>
<dbReference type="SUPFAM" id="SSF52058">
    <property type="entry name" value="L domain-like"/>
    <property type="match status" value="1"/>
</dbReference>
<evidence type="ECO:0000313" key="24">
    <source>
        <dbReference type="EMBL" id="KAG9443577.1"/>
    </source>
</evidence>
<dbReference type="InterPro" id="IPR008266">
    <property type="entry name" value="Tyr_kinase_AS"/>
</dbReference>
<dbReference type="InterPro" id="IPR011009">
    <property type="entry name" value="Kinase-like_dom_sf"/>
</dbReference>
<dbReference type="InterPro" id="IPR032675">
    <property type="entry name" value="LRR_dom_sf"/>
</dbReference>
<dbReference type="GO" id="GO:0009791">
    <property type="term" value="P:post-embryonic development"/>
    <property type="evidence" value="ECO:0007669"/>
    <property type="project" value="UniProtKB-ARBA"/>
</dbReference>
<dbReference type="EMBL" id="JAINDJ010000006">
    <property type="protein sequence ID" value="KAG9443577.1"/>
    <property type="molecule type" value="Genomic_DNA"/>
</dbReference>
<dbReference type="InterPro" id="IPR001611">
    <property type="entry name" value="Leu-rich_rpt"/>
</dbReference>
<evidence type="ECO:0000256" key="12">
    <source>
        <dbReference type="ARBA" id="ARBA00022777"/>
    </source>
</evidence>
<feature type="transmembrane region" description="Helical" evidence="21">
    <location>
        <begin position="417"/>
        <end position="441"/>
    </location>
</feature>
<evidence type="ECO:0000256" key="7">
    <source>
        <dbReference type="ARBA" id="ARBA00022679"/>
    </source>
</evidence>
<keyword evidence="25" id="KW-1185">Reference proteome</keyword>
<dbReference type="FunFam" id="3.30.200.20:FF:000309">
    <property type="entry name" value="Leucine-rich repeat receptor protein kinase MSP1"/>
    <property type="match status" value="1"/>
</dbReference>
<evidence type="ECO:0000256" key="16">
    <source>
        <dbReference type="ARBA" id="ARBA00023170"/>
    </source>
</evidence>
<keyword evidence="6" id="KW-0433">Leucine-rich repeat</keyword>
<keyword evidence="10" id="KW-0677">Repeat</keyword>
<evidence type="ECO:0000256" key="13">
    <source>
        <dbReference type="ARBA" id="ARBA00022840"/>
    </source>
</evidence>
<dbReference type="GO" id="GO:0005886">
    <property type="term" value="C:plasma membrane"/>
    <property type="evidence" value="ECO:0007669"/>
    <property type="project" value="UniProtKB-SubCell"/>
</dbReference>
<evidence type="ECO:0000256" key="9">
    <source>
        <dbReference type="ARBA" id="ARBA00022729"/>
    </source>
</evidence>
<keyword evidence="14 21" id="KW-1133">Transmembrane helix</keyword>
<evidence type="ECO:0000256" key="2">
    <source>
        <dbReference type="ARBA" id="ARBA00004479"/>
    </source>
</evidence>
<feature type="signal peptide" evidence="22">
    <location>
        <begin position="1"/>
        <end position="29"/>
    </location>
</feature>
<keyword evidence="11 20" id="KW-0547">Nucleotide-binding</keyword>
<dbReference type="PROSITE" id="PS00107">
    <property type="entry name" value="PROTEIN_KINASE_ATP"/>
    <property type="match status" value="1"/>
</dbReference>
<evidence type="ECO:0000256" key="4">
    <source>
        <dbReference type="ARBA" id="ARBA00022527"/>
    </source>
</evidence>
<dbReference type="FunFam" id="3.80.10.10:FF:000453">
    <property type="entry name" value="Leucine-rich receptor-like protein kinase family protein"/>
    <property type="match status" value="1"/>
</dbReference>
<comment type="subcellular location">
    <subcellularLocation>
        <location evidence="1">Cell membrane</location>
    </subcellularLocation>
    <subcellularLocation>
        <location evidence="2">Membrane</location>
        <topology evidence="2">Single-pass type I membrane protein</topology>
    </subcellularLocation>
</comment>
<dbReference type="Proteomes" id="UP000825729">
    <property type="component" value="Unassembled WGS sequence"/>
</dbReference>
<dbReference type="InterPro" id="IPR051716">
    <property type="entry name" value="Plant_RL_S/T_kinase"/>
</dbReference>
<dbReference type="GO" id="GO:0051707">
    <property type="term" value="P:response to other organism"/>
    <property type="evidence" value="ECO:0007669"/>
    <property type="project" value="UniProtKB-ARBA"/>
</dbReference>
<dbReference type="FunFam" id="3.80.10.10:FF:000722">
    <property type="entry name" value="Leucine-rich repeat receptor-like protein kinase"/>
    <property type="match status" value="1"/>
</dbReference>
<keyword evidence="16" id="KW-0675">Receptor</keyword>
<evidence type="ECO:0000259" key="23">
    <source>
        <dbReference type="PROSITE" id="PS50011"/>
    </source>
</evidence>
<dbReference type="EC" id="2.7.11.1" evidence="3"/>
<dbReference type="PANTHER" id="PTHR48053">
    <property type="entry name" value="LEUCINE RICH REPEAT FAMILY PROTEIN, EXPRESSED"/>
    <property type="match status" value="1"/>
</dbReference>
<evidence type="ECO:0000256" key="6">
    <source>
        <dbReference type="ARBA" id="ARBA00022614"/>
    </source>
</evidence>
<feature type="domain" description="Protein kinase" evidence="23">
    <location>
        <begin position="488"/>
        <end position="764"/>
    </location>
</feature>
<evidence type="ECO:0000256" key="19">
    <source>
        <dbReference type="ARBA" id="ARBA00048679"/>
    </source>
</evidence>
<keyword evidence="13 20" id="KW-0067">ATP-binding</keyword>
<dbReference type="InterPro" id="IPR017441">
    <property type="entry name" value="Protein_kinase_ATP_BS"/>
</dbReference>
<evidence type="ECO:0000313" key="25">
    <source>
        <dbReference type="Proteomes" id="UP000825729"/>
    </source>
</evidence>
<evidence type="ECO:0000256" key="11">
    <source>
        <dbReference type="ARBA" id="ARBA00022741"/>
    </source>
</evidence>
<dbReference type="PROSITE" id="PS00109">
    <property type="entry name" value="PROTEIN_KINASE_TYR"/>
    <property type="match status" value="1"/>
</dbReference>
<evidence type="ECO:0000256" key="20">
    <source>
        <dbReference type="PROSITE-ProRule" id="PRU10141"/>
    </source>
</evidence>
<dbReference type="AlphaFoldDB" id="A0AAV7E7V6"/>
<dbReference type="Pfam" id="PF13855">
    <property type="entry name" value="LRR_8"/>
    <property type="match status" value="3"/>
</dbReference>
<comment type="catalytic activity">
    <reaction evidence="18">
        <text>L-threonyl-[protein] + ATP = O-phospho-L-threonyl-[protein] + ADP + H(+)</text>
        <dbReference type="Rhea" id="RHEA:46608"/>
        <dbReference type="Rhea" id="RHEA-COMP:11060"/>
        <dbReference type="Rhea" id="RHEA-COMP:11605"/>
        <dbReference type="ChEBI" id="CHEBI:15378"/>
        <dbReference type="ChEBI" id="CHEBI:30013"/>
        <dbReference type="ChEBI" id="CHEBI:30616"/>
        <dbReference type="ChEBI" id="CHEBI:61977"/>
        <dbReference type="ChEBI" id="CHEBI:456216"/>
        <dbReference type="EC" id="2.7.11.1"/>
    </reaction>
</comment>
<protein>
    <recommendedName>
        <fullName evidence="3">non-specific serine/threonine protein kinase</fullName>
        <ecNumber evidence="3">2.7.11.1</ecNumber>
    </recommendedName>
</protein>
<name>A0AAV7E7V6_ARIFI</name>
<keyword evidence="17" id="KW-0325">Glycoprotein</keyword>
<proteinExistence type="predicted"/>
<evidence type="ECO:0000256" key="8">
    <source>
        <dbReference type="ARBA" id="ARBA00022692"/>
    </source>
</evidence>
<dbReference type="PROSITE" id="PS50011">
    <property type="entry name" value="PROTEIN_KINASE_DOM"/>
    <property type="match status" value="1"/>
</dbReference>
<dbReference type="Gene3D" id="3.80.10.10">
    <property type="entry name" value="Ribonuclease Inhibitor"/>
    <property type="match status" value="1"/>
</dbReference>
<feature type="chain" id="PRO_5043697934" description="non-specific serine/threonine protein kinase" evidence="22">
    <location>
        <begin position="30"/>
        <end position="781"/>
    </location>
</feature>
<evidence type="ECO:0000256" key="3">
    <source>
        <dbReference type="ARBA" id="ARBA00012513"/>
    </source>
</evidence>
<evidence type="ECO:0000256" key="21">
    <source>
        <dbReference type="SAM" id="Phobius"/>
    </source>
</evidence>
<dbReference type="Pfam" id="PF08263">
    <property type="entry name" value="LRRNT_2"/>
    <property type="match status" value="1"/>
</dbReference>
<dbReference type="SUPFAM" id="SSF56112">
    <property type="entry name" value="Protein kinase-like (PK-like)"/>
    <property type="match status" value="1"/>
</dbReference>
<comment type="catalytic activity">
    <reaction evidence="19">
        <text>L-seryl-[protein] + ATP = O-phospho-L-seryl-[protein] + ADP + H(+)</text>
        <dbReference type="Rhea" id="RHEA:17989"/>
        <dbReference type="Rhea" id="RHEA-COMP:9863"/>
        <dbReference type="Rhea" id="RHEA-COMP:11604"/>
        <dbReference type="ChEBI" id="CHEBI:15378"/>
        <dbReference type="ChEBI" id="CHEBI:29999"/>
        <dbReference type="ChEBI" id="CHEBI:30616"/>
        <dbReference type="ChEBI" id="CHEBI:83421"/>
        <dbReference type="ChEBI" id="CHEBI:456216"/>
        <dbReference type="EC" id="2.7.11.1"/>
    </reaction>
</comment>
<dbReference type="Pfam" id="PF07714">
    <property type="entry name" value="PK_Tyr_Ser-Thr"/>
    <property type="match status" value="1"/>
</dbReference>
<dbReference type="GO" id="GO:0006952">
    <property type="term" value="P:defense response"/>
    <property type="evidence" value="ECO:0007669"/>
    <property type="project" value="UniProtKB-ARBA"/>
</dbReference>
<feature type="binding site" evidence="20">
    <location>
        <position position="517"/>
    </location>
    <ligand>
        <name>ATP</name>
        <dbReference type="ChEBI" id="CHEBI:30616"/>
    </ligand>
</feature>
<evidence type="ECO:0000256" key="14">
    <source>
        <dbReference type="ARBA" id="ARBA00022989"/>
    </source>
</evidence>
<keyword evidence="15 21" id="KW-0472">Membrane</keyword>
<evidence type="ECO:0000256" key="15">
    <source>
        <dbReference type="ARBA" id="ARBA00023136"/>
    </source>
</evidence>
<evidence type="ECO:0000256" key="18">
    <source>
        <dbReference type="ARBA" id="ARBA00047899"/>
    </source>
</evidence>